<feature type="compositionally biased region" description="Low complexity" evidence="7">
    <location>
        <begin position="278"/>
        <end position="291"/>
    </location>
</feature>
<feature type="signal peptide" evidence="8">
    <location>
        <begin position="1"/>
        <end position="23"/>
    </location>
</feature>
<evidence type="ECO:0000256" key="1">
    <source>
        <dbReference type="ARBA" id="ARBA00009121"/>
    </source>
</evidence>
<dbReference type="AlphaFoldDB" id="A0AAD3DDM4"/>
<feature type="compositionally biased region" description="Polar residues" evidence="7">
    <location>
        <begin position="747"/>
        <end position="756"/>
    </location>
</feature>
<dbReference type="GO" id="GO:0005975">
    <property type="term" value="P:carbohydrate metabolic process"/>
    <property type="evidence" value="ECO:0007669"/>
    <property type="project" value="InterPro"/>
</dbReference>
<keyword evidence="3 6" id="KW-0378">Hydrolase</keyword>
<feature type="domain" description="GH18" evidence="10">
    <location>
        <begin position="313"/>
        <end position="696"/>
    </location>
</feature>
<dbReference type="GO" id="GO:0006032">
    <property type="term" value="P:chitin catabolic process"/>
    <property type="evidence" value="ECO:0007669"/>
    <property type="project" value="TreeGrafter"/>
</dbReference>
<dbReference type="SUPFAM" id="SSF57625">
    <property type="entry name" value="Invertebrate chitin-binding proteins"/>
    <property type="match status" value="2"/>
</dbReference>
<sequence length="951" mass="101948">MKTMKVIHLLFLFEALFVKQVTGHGYLLSPRSRNFRAHASQDGSWGGGDENTPPAENCPHCLNRGGTLGRCGVVASRNYDNPKNVFGNDLPWQNQATYQQGAIIDIDFILTAHHKGHITMKACPVTPGEVRVPSQACFDSHPLEFVSDELYNALKDVNYPERAYVAPPNVAQQLSTGVSGYHYKFKYKLPPNVSGTVLLQWHYLTANSCLPGEGYDSYPFPGSDWHSGLAVCPHLPEDGNGVPEQFWNCAEVCIGDNCDGEPITSAPTKQSSPTTDNPTKAPISTPKSPTSAPSPPPPTTSSPTRPPSEASDKKVVAYYASWQYYDRGSIAKPTNMDFSKVDRINFAFFQPDVNGNLFGTDSWGDPLVLFGPLDWTGTQHCSWDGPNQKACNNHRYEEGLIHLVHQAGGEIYPSIGGWTLSDNFPAVAASATARTNFANQCVELIKDYGFDGIDIDWEYPGYAVHSGTPNDKYNYNLLLNELRAKLDALGQETGKYYGITAALPCGPSHIANLDVPHLSNVLDELLLMAYDLHGAWDPVTGVNAPLYYQGFGDMNFSVDSCVQNWKNGGAPSNKISVGLGFYGRSFAYATGLNQPHQGADTNNWFADDGLPQYFNIVDRSDDMTIVRHDISKTPFAFFNNGSGFVSFDDERSICEKTEYVIDNDLLGFLIWEISGDLMPDLSTPLLDSVNSKLADPSMNCAGGPPRTPSPTSSPTIAPTSSPTSSPSASPTKAPTASPVTNAPVASPVTSTASPVTNAPVATPITNSPVASPSKQPTSSPTASPVTNAPVASPTTSPTKQPTVAPTSAPVPQTAAPTPGDNSSTCPSGFTGMRATSTCESFVYCTNGAVTSDPIPCAAGTLFDNSISNCNWDYLVNCDSSPPPPSMCTYGKLVAVEQCAGYQHCGVNGQLSGTTIPCPGGTLFDEALQNCNWDYLVNCGGRRLRGGLKHAN</sequence>
<dbReference type="Gene3D" id="3.20.20.80">
    <property type="entry name" value="Glycosidases"/>
    <property type="match status" value="1"/>
</dbReference>
<dbReference type="PROSITE" id="PS01095">
    <property type="entry name" value="GH18_1"/>
    <property type="match status" value="1"/>
</dbReference>
<keyword evidence="8" id="KW-0732">Signal</keyword>
<dbReference type="InterPro" id="IPR011583">
    <property type="entry name" value="Chitinase_II/V-like_cat"/>
</dbReference>
<dbReference type="GO" id="GO:0008061">
    <property type="term" value="F:chitin binding"/>
    <property type="evidence" value="ECO:0007669"/>
    <property type="project" value="UniProtKB-KW"/>
</dbReference>
<dbReference type="PANTHER" id="PTHR11177:SF317">
    <property type="entry name" value="CHITINASE 12-RELATED"/>
    <property type="match status" value="1"/>
</dbReference>
<dbReference type="InterPro" id="IPR002557">
    <property type="entry name" value="Chitin-bd_dom"/>
</dbReference>
<evidence type="ECO:0008006" key="13">
    <source>
        <dbReference type="Google" id="ProtNLM"/>
    </source>
</evidence>
<evidence type="ECO:0000256" key="2">
    <source>
        <dbReference type="ARBA" id="ARBA00022669"/>
    </source>
</evidence>
<dbReference type="InterPro" id="IPR001223">
    <property type="entry name" value="Glyco_hydro18_cat"/>
</dbReference>
<name>A0AAD3DDM4_9STRA</name>
<dbReference type="InterPro" id="IPR029070">
    <property type="entry name" value="Chitinase_insertion_sf"/>
</dbReference>
<feature type="domain" description="Chitin-binding type-2" evidence="9">
    <location>
        <begin position="884"/>
        <end position="940"/>
    </location>
</feature>
<evidence type="ECO:0000259" key="10">
    <source>
        <dbReference type="PROSITE" id="PS51910"/>
    </source>
</evidence>
<dbReference type="InterPro" id="IPR036508">
    <property type="entry name" value="Chitin-bd_dom_sf"/>
</dbReference>
<feature type="chain" id="PRO_5041960741" description="Chitinase" evidence="8">
    <location>
        <begin position="24"/>
        <end position="951"/>
    </location>
</feature>
<feature type="compositionally biased region" description="Low complexity" evidence="7">
    <location>
        <begin position="709"/>
        <end position="738"/>
    </location>
</feature>
<accession>A0AAD3DDM4</accession>
<dbReference type="SUPFAM" id="SSF54556">
    <property type="entry name" value="Chitinase insertion domain"/>
    <property type="match status" value="1"/>
</dbReference>
<keyword evidence="2" id="KW-0147">Chitin-binding</keyword>
<dbReference type="SUPFAM" id="SSF51445">
    <property type="entry name" value="(Trans)glycosidases"/>
    <property type="match status" value="1"/>
</dbReference>
<dbReference type="Pfam" id="PF01607">
    <property type="entry name" value="CBM_14"/>
    <property type="match status" value="2"/>
</dbReference>
<dbReference type="EMBL" id="BLLK01000069">
    <property type="protein sequence ID" value="GFH61060.1"/>
    <property type="molecule type" value="Genomic_DNA"/>
</dbReference>
<evidence type="ECO:0000256" key="4">
    <source>
        <dbReference type="ARBA" id="ARBA00023157"/>
    </source>
</evidence>
<feature type="region of interest" description="Disordered" evidence="7">
    <location>
        <begin position="696"/>
        <end position="826"/>
    </location>
</feature>
<dbReference type="GO" id="GO:0004568">
    <property type="term" value="F:chitinase activity"/>
    <property type="evidence" value="ECO:0007669"/>
    <property type="project" value="TreeGrafter"/>
</dbReference>
<evidence type="ECO:0000256" key="8">
    <source>
        <dbReference type="SAM" id="SignalP"/>
    </source>
</evidence>
<dbReference type="Pfam" id="PF00704">
    <property type="entry name" value="Glyco_hydro_18"/>
    <property type="match status" value="1"/>
</dbReference>
<dbReference type="GO" id="GO:0005576">
    <property type="term" value="C:extracellular region"/>
    <property type="evidence" value="ECO:0007669"/>
    <property type="project" value="InterPro"/>
</dbReference>
<comment type="similarity">
    <text evidence="1">Belongs to the glycosyl hydrolase 18 family. Chitinase class II subfamily.</text>
</comment>
<evidence type="ECO:0000259" key="9">
    <source>
        <dbReference type="PROSITE" id="PS50940"/>
    </source>
</evidence>
<dbReference type="InterPro" id="IPR017853">
    <property type="entry name" value="GH"/>
</dbReference>
<evidence type="ECO:0000256" key="6">
    <source>
        <dbReference type="RuleBase" id="RU000489"/>
    </source>
</evidence>
<dbReference type="Pfam" id="PF03067">
    <property type="entry name" value="LPMO_10"/>
    <property type="match status" value="1"/>
</dbReference>
<dbReference type="CDD" id="cd06548">
    <property type="entry name" value="GH18_chitinase"/>
    <property type="match status" value="1"/>
</dbReference>
<feature type="compositionally biased region" description="Polar residues" evidence="7">
    <location>
        <begin position="763"/>
        <end position="786"/>
    </location>
</feature>
<dbReference type="Proteomes" id="UP001054902">
    <property type="component" value="Unassembled WGS sequence"/>
</dbReference>
<evidence type="ECO:0000256" key="5">
    <source>
        <dbReference type="ARBA" id="ARBA00023295"/>
    </source>
</evidence>
<feature type="region of interest" description="Disordered" evidence="7">
    <location>
        <begin position="264"/>
        <end position="311"/>
    </location>
</feature>
<keyword evidence="4" id="KW-1015">Disulfide bond</keyword>
<protein>
    <recommendedName>
        <fullName evidence="13">Chitinase</fullName>
    </recommendedName>
</protein>
<evidence type="ECO:0000256" key="7">
    <source>
        <dbReference type="SAM" id="MobiDB-lite"/>
    </source>
</evidence>
<proteinExistence type="inferred from homology"/>
<dbReference type="InterPro" id="IPR001579">
    <property type="entry name" value="Glyco_hydro_18_chit_AS"/>
</dbReference>
<dbReference type="SMART" id="SM00636">
    <property type="entry name" value="Glyco_18"/>
    <property type="match status" value="1"/>
</dbReference>
<reference evidence="11 12" key="1">
    <citation type="journal article" date="2021" name="Sci. Rep.">
        <title>The genome of the diatom Chaetoceros tenuissimus carries an ancient integrated fragment of an extant virus.</title>
        <authorList>
            <person name="Hongo Y."/>
            <person name="Kimura K."/>
            <person name="Takaki Y."/>
            <person name="Yoshida Y."/>
            <person name="Baba S."/>
            <person name="Kobayashi G."/>
            <person name="Nagasaki K."/>
            <person name="Hano T."/>
            <person name="Tomaru Y."/>
        </authorList>
    </citation>
    <scope>NUCLEOTIDE SEQUENCE [LARGE SCALE GENOMIC DNA]</scope>
    <source>
        <strain evidence="11 12">NIES-3715</strain>
    </source>
</reference>
<evidence type="ECO:0000313" key="11">
    <source>
        <dbReference type="EMBL" id="GFH61060.1"/>
    </source>
</evidence>
<feature type="compositionally biased region" description="Polar residues" evidence="7">
    <location>
        <begin position="265"/>
        <end position="277"/>
    </location>
</feature>
<dbReference type="PROSITE" id="PS50940">
    <property type="entry name" value="CHIT_BIND_II"/>
    <property type="match status" value="2"/>
</dbReference>
<dbReference type="InterPro" id="IPR050314">
    <property type="entry name" value="Glycosyl_Hydrlase_18"/>
</dbReference>
<keyword evidence="12" id="KW-1185">Reference proteome</keyword>
<feature type="compositionally biased region" description="Pro residues" evidence="7">
    <location>
        <begin position="292"/>
        <end position="306"/>
    </location>
</feature>
<feature type="domain" description="Chitin-binding type-2" evidence="9">
    <location>
        <begin position="822"/>
        <end position="879"/>
    </location>
</feature>
<dbReference type="SMART" id="SM00494">
    <property type="entry name" value="ChtBD2"/>
    <property type="match status" value="2"/>
</dbReference>
<evidence type="ECO:0000313" key="12">
    <source>
        <dbReference type="Proteomes" id="UP001054902"/>
    </source>
</evidence>
<dbReference type="PROSITE" id="PS51910">
    <property type="entry name" value="GH18_2"/>
    <property type="match status" value="1"/>
</dbReference>
<evidence type="ECO:0000256" key="3">
    <source>
        <dbReference type="ARBA" id="ARBA00022801"/>
    </source>
</evidence>
<dbReference type="Gene3D" id="3.10.50.10">
    <property type="match status" value="1"/>
</dbReference>
<dbReference type="PANTHER" id="PTHR11177">
    <property type="entry name" value="CHITINASE"/>
    <property type="match status" value="1"/>
</dbReference>
<gene>
    <name evidence="11" type="ORF">CTEN210_17536</name>
</gene>
<comment type="caution">
    <text evidence="11">The sequence shown here is derived from an EMBL/GenBank/DDBJ whole genome shotgun (WGS) entry which is preliminary data.</text>
</comment>
<organism evidence="11 12">
    <name type="scientific">Chaetoceros tenuissimus</name>
    <dbReference type="NCBI Taxonomy" id="426638"/>
    <lineage>
        <taxon>Eukaryota</taxon>
        <taxon>Sar</taxon>
        <taxon>Stramenopiles</taxon>
        <taxon>Ochrophyta</taxon>
        <taxon>Bacillariophyta</taxon>
        <taxon>Coscinodiscophyceae</taxon>
        <taxon>Chaetocerotophycidae</taxon>
        <taxon>Chaetocerotales</taxon>
        <taxon>Chaetocerotaceae</taxon>
        <taxon>Chaetoceros</taxon>
    </lineage>
</organism>
<feature type="compositionally biased region" description="Polar residues" evidence="7">
    <location>
        <begin position="792"/>
        <end position="805"/>
    </location>
</feature>
<dbReference type="Gene3D" id="2.170.140.10">
    <property type="entry name" value="Chitin binding domain"/>
    <property type="match status" value="2"/>
</dbReference>
<keyword evidence="5 6" id="KW-0326">Glycosidase</keyword>
<dbReference type="InterPro" id="IPR004302">
    <property type="entry name" value="Cellulose/chitin-bd_N"/>
</dbReference>